<dbReference type="RefSeq" id="XP_027614708.1">
    <property type="nucleotide sequence ID" value="XM_027758907.1"/>
</dbReference>
<dbReference type="GeneID" id="38780712"/>
<dbReference type="Pfam" id="PF04488">
    <property type="entry name" value="Gly_transf_sug"/>
    <property type="match status" value="1"/>
</dbReference>
<dbReference type="OrthoDB" id="409543at2759"/>
<dbReference type="GO" id="GO:0016758">
    <property type="term" value="F:hexosyltransferase activity"/>
    <property type="evidence" value="ECO:0007669"/>
    <property type="project" value="TreeGrafter"/>
</dbReference>
<evidence type="ECO:0000256" key="2">
    <source>
        <dbReference type="SAM" id="MobiDB-lite"/>
    </source>
</evidence>
<feature type="region of interest" description="Disordered" evidence="2">
    <location>
        <begin position="15"/>
        <end position="36"/>
    </location>
</feature>
<dbReference type="PANTHER" id="PTHR12042:SF21">
    <property type="entry name" value="ALPHA1,4-GALACTOSYLTRANSFERASE 1-RELATED"/>
    <property type="match status" value="1"/>
</dbReference>
<dbReference type="Proteomes" id="UP000287166">
    <property type="component" value="Unassembled WGS sequence"/>
</dbReference>
<sequence length="451" mass="51607">MSRAEYVLLPLHASDDAAPDADSRAPSPVPHQHSRGRSRWSWIPYSLWRPRTLFILLKIFIPVAVLVVVGGLLLWEPYFELIFYRRAWVRQEIEHVLPLAGCFNPDRVSSLYNVTEALYGQRRTEVHAGLRMPLGMDCYAFAGTIPAPASHASMPLPTEERTTFHTYWRSDLAPFTDRQEWLLKSFFATQNINTSRLILWSNGDLSGNAILQKWVQRFPDAFVLRIVDYSVLSRGTALDGSKMLRVTDAKAWIDGDLVRLLVLWAHGGVWVDMDSLLARDLTPLLEHEFVTQWDCVEKNYQPFNGALMRFHQYSPYLCEAFHIIATSKPPRRGSNDWGALLYLKLWRRLVAASVPPFKVLPWCFTDGRSCWRDIQLPDPYSPDPADGRWTAGLTREAGGGLDKALNSVFSVHLHNQYEKLFPPDGWVERLLLSEYEKQLGNDIRTPDTGEL</sequence>
<keyword evidence="3" id="KW-0472">Membrane</keyword>
<dbReference type="GO" id="GO:0016020">
    <property type="term" value="C:membrane"/>
    <property type="evidence" value="ECO:0007669"/>
    <property type="project" value="GOC"/>
</dbReference>
<evidence type="ECO:0000256" key="3">
    <source>
        <dbReference type="SAM" id="Phobius"/>
    </source>
</evidence>
<keyword evidence="4" id="KW-0808">Transferase</keyword>
<dbReference type="Gene3D" id="3.90.550.20">
    <property type="match status" value="1"/>
</dbReference>
<dbReference type="STRING" id="139825.A0A401GNJ9"/>
<evidence type="ECO:0000313" key="5">
    <source>
        <dbReference type="Proteomes" id="UP000287166"/>
    </source>
</evidence>
<comment type="similarity">
    <text evidence="1">Belongs to the glycosyltransferase 32 family.</text>
</comment>
<feature type="transmembrane region" description="Helical" evidence="3">
    <location>
        <begin position="53"/>
        <end position="75"/>
    </location>
</feature>
<protein>
    <submittedName>
        <fullName evidence="4">Glycosyltransferase family 32 protein</fullName>
    </submittedName>
</protein>
<comment type="caution">
    <text evidence="4">The sequence shown here is derived from an EMBL/GenBank/DDBJ whole genome shotgun (WGS) entry which is preliminary data.</text>
</comment>
<dbReference type="AlphaFoldDB" id="A0A401GNJ9"/>
<dbReference type="GO" id="GO:0006688">
    <property type="term" value="P:glycosphingolipid biosynthetic process"/>
    <property type="evidence" value="ECO:0007669"/>
    <property type="project" value="TreeGrafter"/>
</dbReference>
<dbReference type="EMBL" id="BFAD01000005">
    <property type="protein sequence ID" value="GBE83795.1"/>
    <property type="molecule type" value="Genomic_DNA"/>
</dbReference>
<accession>A0A401GNJ9</accession>
<dbReference type="InterPro" id="IPR051981">
    <property type="entry name" value="Glycosyltransf_32"/>
</dbReference>
<dbReference type="PANTHER" id="PTHR12042">
    <property type="entry name" value="LACTOSYLCERAMIDE 4-ALPHA-GALACTOSYLTRANSFERASE ALPHA- 1,4-GALACTOSYLTRANSFERASE"/>
    <property type="match status" value="1"/>
</dbReference>
<gene>
    <name evidence="4" type="ORF">SCP_0508520</name>
</gene>
<keyword evidence="5" id="KW-1185">Reference proteome</keyword>
<keyword evidence="3" id="KW-1133">Transmembrane helix</keyword>
<name>A0A401GNJ9_9APHY</name>
<evidence type="ECO:0000256" key="1">
    <source>
        <dbReference type="ARBA" id="ARBA00009003"/>
    </source>
</evidence>
<proteinExistence type="inferred from homology"/>
<reference evidence="4 5" key="1">
    <citation type="journal article" date="2018" name="Sci. Rep.">
        <title>Genome sequence of the cauliflower mushroom Sparassis crispa (Hanabiratake) and its association with beneficial usage.</title>
        <authorList>
            <person name="Kiyama R."/>
            <person name="Furutani Y."/>
            <person name="Kawaguchi K."/>
            <person name="Nakanishi T."/>
        </authorList>
    </citation>
    <scope>NUCLEOTIDE SEQUENCE [LARGE SCALE GENOMIC DNA]</scope>
</reference>
<dbReference type="InterPro" id="IPR007577">
    <property type="entry name" value="GlycoTrfase_DXD_sugar-bd_CS"/>
</dbReference>
<dbReference type="InParanoid" id="A0A401GNJ9"/>
<keyword evidence="3" id="KW-0812">Transmembrane</keyword>
<dbReference type="InterPro" id="IPR029044">
    <property type="entry name" value="Nucleotide-diphossugar_trans"/>
</dbReference>
<evidence type="ECO:0000313" key="4">
    <source>
        <dbReference type="EMBL" id="GBE83795.1"/>
    </source>
</evidence>
<dbReference type="SUPFAM" id="SSF53448">
    <property type="entry name" value="Nucleotide-diphospho-sugar transferases"/>
    <property type="match status" value="1"/>
</dbReference>
<organism evidence="4 5">
    <name type="scientific">Sparassis crispa</name>
    <dbReference type="NCBI Taxonomy" id="139825"/>
    <lineage>
        <taxon>Eukaryota</taxon>
        <taxon>Fungi</taxon>
        <taxon>Dikarya</taxon>
        <taxon>Basidiomycota</taxon>
        <taxon>Agaricomycotina</taxon>
        <taxon>Agaricomycetes</taxon>
        <taxon>Polyporales</taxon>
        <taxon>Sparassidaceae</taxon>
        <taxon>Sparassis</taxon>
    </lineage>
</organism>